<dbReference type="EMBL" id="SAUW01000017">
    <property type="protein sequence ID" value="RWR08525.1"/>
    <property type="molecule type" value="Genomic_DNA"/>
</dbReference>
<sequence>MEPVMAKPTTFAGSVVAIFLEDADNPGQFLRPCGLNSHTVTFTKNMQEVDVPDCDDPELASWIERGVQSLDFSANGSGILAEEAVDNWWDSFNTTESINARVYIGKPTDTVNGRYWAGKVHVSNFEVTGERGNKAQVSVSIVSDGEMVYNKVTAP</sequence>
<reference evidence="1 2" key="1">
    <citation type="submission" date="2019-01" db="EMBL/GenBank/DDBJ databases">
        <title>Sinorhodobacter populi sp. nov. isolated from the symptomatic bark tissue of Populus euramericana canker.</title>
        <authorList>
            <person name="Xu G."/>
        </authorList>
    </citation>
    <scope>NUCLEOTIDE SEQUENCE [LARGE SCALE GENOMIC DNA]</scope>
    <source>
        <strain evidence="1 2">2D-5</strain>
    </source>
</reference>
<comment type="caution">
    <text evidence="1">The sequence shown here is derived from an EMBL/GenBank/DDBJ whole genome shotgun (WGS) entry which is preliminary data.</text>
</comment>
<keyword evidence="2" id="KW-1185">Reference proteome</keyword>
<accession>A0A443IQI1</accession>
<dbReference type="Pfam" id="PF06199">
    <property type="entry name" value="Phage_tail_2"/>
    <property type="match status" value="1"/>
</dbReference>
<dbReference type="InterPro" id="IPR011855">
    <property type="entry name" value="Phgtail_TP901_1"/>
</dbReference>
<reference evidence="1 2" key="2">
    <citation type="submission" date="2019-01" db="EMBL/GenBank/DDBJ databases">
        <authorList>
            <person name="Li Y."/>
        </authorList>
    </citation>
    <scope>NUCLEOTIDE SEQUENCE [LARGE SCALE GENOMIC DNA]</scope>
    <source>
        <strain evidence="1 2">2D-5</strain>
    </source>
</reference>
<evidence type="ECO:0000313" key="1">
    <source>
        <dbReference type="EMBL" id="RWR08525.1"/>
    </source>
</evidence>
<dbReference type="AlphaFoldDB" id="A0A443IQI1"/>
<evidence type="ECO:0000313" key="2">
    <source>
        <dbReference type="Proteomes" id="UP000285710"/>
    </source>
</evidence>
<organism evidence="1 2">
    <name type="scientific">Paenirhodobacter populi</name>
    <dbReference type="NCBI Taxonomy" id="2306993"/>
    <lineage>
        <taxon>Bacteria</taxon>
        <taxon>Pseudomonadati</taxon>
        <taxon>Pseudomonadota</taxon>
        <taxon>Alphaproteobacteria</taxon>
        <taxon>Rhodobacterales</taxon>
        <taxon>Rhodobacter group</taxon>
        <taxon>Paenirhodobacter</taxon>
    </lineage>
</organism>
<dbReference type="Proteomes" id="UP000285710">
    <property type="component" value="Unassembled WGS sequence"/>
</dbReference>
<name>A0A443IQI1_9RHOB</name>
<evidence type="ECO:0008006" key="3">
    <source>
        <dbReference type="Google" id="ProtNLM"/>
    </source>
</evidence>
<protein>
    <recommendedName>
        <fullName evidence="3">Phage tail protein</fullName>
    </recommendedName>
</protein>
<gene>
    <name evidence="1" type="ORF">D2T33_15630</name>
</gene>
<proteinExistence type="predicted"/>